<accession>A0A158SW35</accession>
<evidence type="ECO:0000313" key="1">
    <source>
        <dbReference type="EMBL" id="KIS35079.1"/>
    </source>
</evidence>
<reference evidence="1 2" key="1">
    <citation type="submission" date="2014-05" db="EMBL/GenBank/DDBJ databases">
        <title>Methylome analysis of the phasevarions of Haemophilus influenzae.</title>
        <authorList>
            <person name="Atack J.M."/>
            <person name="Fox K.L."/>
            <person name="Power P.M."/>
            <person name="Clark T."/>
            <person name="Jurcisek J."/>
            <person name="Korlach J."/>
            <person name="Bakaletz L.O."/>
            <person name="Jennings M.P."/>
        </authorList>
    </citation>
    <scope>NUCLEOTIDE SEQUENCE [LARGE SCALE GENOMIC DNA]</scope>
    <source>
        <strain evidence="1 2">1209</strain>
    </source>
</reference>
<organism evidence="1 2">
    <name type="scientific">Haemophilus influenzae</name>
    <dbReference type="NCBI Taxonomy" id="727"/>
    <lineage>
        <taxon>Bacteria</taxon>
        <taxon>Pseudomonadati</taxon>
        <taxon>Pseudomonadota</taxon>
        <taxon>Gammaproteobacteria</taxon>
        <taxon>Pasteurellales</taxon>
        <taxon>Pasteurellaceae</taxon>
        <taxon>Haemophilus</taxon>
    </lineage>
</organism>
<comment type="caution">
    <text evidence="1">The sequence shown here is derived from an EMBL/GenBank/DDBJ whole genome shotgun (WGS) entry which is preliminary data.</text>
</comment>
<dbReference type="Proteomes" id="UP000050700">
    <property type="component" value="Unassembled WGS sequence"/>
</dbReference>
<dbReference type="EMBL" id="JMQP01000002">
    <property type="protein sequence ID" value="KIS35079.1"/>
    <property type="molecule type" value="Genomic_DNA"/>
</dbReference>
<evidence type="ECO:0000313" key="2">
    <source>
        <dbReference type="Proteomes" id="UP000050700"/>
    </source>
</evidence>
<protein>
    <submittedName>
        <fullName evidence="1">Uncharacterized protein</fullName>
    </submittedName>
</protein>
<sequence length="44" mass="5055">MRGKVPEGRKNVLETIYVEIEHLPPSAFGSSPHKWVEPRLEVLK</sequence>
<name>A0A158SW35_HAEIF</name>
<gene>
    <name evidence="1" type="ORF">NTHI1209_00682</name>
</gene>
<proteinExistence type="predicted"/>
<dbReference type="AlphaFoldDB" id="A0A158SW35"/>
<dbReference type="PATRIC" id="fig|727.582.peg.622"/>